<gene>
    <name evidence="2" type="ORF">PGLA2088_LOCUS47586</name>
</gene>
<organism evidence="2 3">
    <name type="scientific">Polarella glacialis</name>
    <name type="common">Dinoflagellate</name>
    <dbReference type="NCBI Taxonomy" id="89957"/>
    <lineage>
        <taxon>Eukaryota</taxon>
        <taxon>Sar</taxon>
        <taxon>Alveolata</taxon>
        <taxon>Dinophyceae</taxon>
        <taxon>Suessiales</taxon>
        <taxon>Suessiaceae</taxon>
        <taxon>Polarella</taxon>
    </lineage>
</organism>
<dbReference type="EMBL" id="CAJNNW010036498">
    <property type="protein sequence ID" value="CAE8734949.1"/>
    <property type="molecule type" value="Genomic_DNA"/>
</dbReference>
<feature type="chain" id="PRO_5032984296" evidence="1">
    <location>
        <begin position="23"/>
        <end position="318"/>
    </location>
</feature>
<evidence type="ECO:0000256" key="1">
    <source>
        <dbReference type="SAM" id="SignalP"/>
    </source>
</evidence>
<protein>
    <submittedName>
        <fullName evidence="2">Uncharacterized protein</fullName>
    </submittedName>
</protein>
<accession>A0A813LQM0</accession>
<keyword evidence="1" id="KW-0732">Signal</keyword>
<dbReference type="Gene3D" id="3.40.1000.10">
    <property type="entry name" value="Mog1/PsbP, alpha/beta/alpha sandwich"/>
    <property type="match status" value="1"/>
</dbReference>
<evidence type="ECO:0000313" key="2">
    <source>
        <dbReference type="EMBL" id="CAE8734949.1"/>
    </source>
</evidence>
<dbReference type="Proteomes" id="UP000626109">
    <property type="component" value="Unassembled WGS sequence"/>
</dbReference>
<comment type="caution">
    <text evidence="2">The sequence shown here is derived from an EMBL/GenBank/DDBJ whole genome shotgun (WGS) entry which is preliminary data.</text>
</comment>
<feature type="signal peptide" evidence="1">
    <location>
        <begin position="1"/>
        <end position="22"/>
    </location>
</feature>
<proteinExistence type="predicted"/>
<dbReference type="AlphaFoldDB" id="A0A813LQM0"/>
<evidence type="ECO:0000313" key="3">
    <source>
        <dbReference type="Proteomes" id="UP000626109"/>
    </source>
</evidence>
<name>A0A813LQM0_POLGL</name>
<sequence length="318" mass="33850">MSRSWRSRSWLLLPTTALVTLSQQALGPAAVGPVVRVSAPGRNVLADTHAEVEPLFNKLQGTRWRRELVAAAFTGVVGWTFVFGQAAHAQPLDPAAGRTFANARDRAIGLQGLNQGKLKPETGIKRSNLGLMEGTAGSDGSRLIAVELLSTPGPRVTISFQTTYKLKSDRGGRDNAIEVGSPATGEAAYVQVLPTIGVEDAGRLTNDAVLGGVLGPKGKFGSAKPEEIVVISSEVRSGRSPQEPLRRLIMARFTTTSQGGRSLQTRAIISAAVVEGDAFLMVGTARESTWDETEKNIRAVVYSFRAEPNSAFNSQADK</sequence>
<reference evidence="2" key="1">
    <citation type="submission" date="2021-02" db="EMBL/GenBank/DDBJ databases">
        <authorList>
            <person name="Dougan E. K."/>
            <person name="Rhodes N."/>
            <person name="Thang M."/>
            <person name="Chan C."/>
        </authorList>
    </citation>
    <scope>NUCLEOTIDE SEQUENCE</scope>
</reference>